<gene>
    <name evidence="1" type="ORF">DXB31_06550</name>
</gene>
<dbReference type="SUPFAM" id="SSF55961">
    <property type="entry name" value="Bet v1-like"/>
    <property type="match status" value="1"/>
</dbReference>
<evidence type="ECO:0000313" key="1">
    <source>
        <dbReference type="EMBL" id="RGO09838.1"/>
    </source>
</evidence>
<dbReference type="RefSeq" id="WP_004608987.1">
    <property type="nucleotide sequence ID" value="NZ_CABKNM010000010.1"/>
</dbReference>
<dbReference type="EMBL" id="QSVF01000013">
    <property type="protein sequence ID" value="RGO09838.1"/>
    <property type="molecule type" value="Genomic_DNA"/>
</dbReference>
<comment type="caution">
    <text evidence="1">The sequence shown here is derived from an EMBL/GenBank/DDBJ whole genome shotgun (WGS) entry which is preliminary data.</text>
</comment>
<sequence>MKKVEMKVYFKNDIEKVFNVITNMKDCSWRSDLSKVECIDDGKYIEYNRKNHPTKILVTEYLKNIQFEYDIQNEYYKGHWCGQFAPLKDGGCVMYLLFYFESVSFLGKFINVDKFEKRYIEDLKKELNEYSIDK</sequence>
<organism evidence="1 2">
    <name type="scientific">Thomasclavelia spiroformis</name>
    <dbReference type="NCBI Taxonomy" id="29348"/>
    <lineage>
        <taxon>Bacteria</taxon>
        <taxon>Bacillati</taxon>
        <taxon>Bacillota</taxon>
        <taxon>Erysipelotrichia</taxon>
        <taxon>Erysipelotrichales</taxon>
        <taxon>Coprobacillaceae</taxon>
        <taxon>Thomasclavelia</taxon>
    </lineage>
</organism>
<proteinExistence type="predicted"/>
<dbReference type="Proteomes" id="UP000261087">
    <property type="component" value="Unassembled WGS sequence"/>
</dbReference>
<dbReference type="AlphaFoldDB" id="A0A3E5FPW6"/>
<evidence type="ECO:0000313" key="2">
    <source>
        <dbReference type="Proteomes" id="UP000261087"/>
    </source>
</evidence>
<protein>
    <recommendedName>
        <fullName evidence="3">Polyketide cyclase</fullName>
    </recommendedName>
</protein>
<dbReference type="GeneID" id="94016559"/>
<reference evidence="1 2" key="1">
    <citation type="submission" date="2018-08" db="EMBL/GenBank/DDBJ databases">
        <title>A genome reference for cultivated species of the human gut microbiota.</title>
        <authorList>
            <person name="Zou Y."/>
            <person name="Xue W."/>
            <person name="Luo G."/>
        </authorList>
    </citation>
    <scope>NUCLEOTIDE SEQUENCE [LARGE SCALE GENOMIC DNA]</scope>
    <source>
        <strain evidence="1 2">OM02-6</strain>
    </source>
</reference>
<accession>A0A3E5FPW6</accession>
<evidence type="ECO:0008006" key="3">
    <source>
        <dbReference type="Google" id="ProtNLM"/>
    </source>
</evidence>
<name>A0A3E5FPW6_9FIRM</name>